<dbReference type="PANTHER" id="PTHR37951:SF1">
    <property type="entry name" value="TYPE VI SECRETION SYSTEM COMPONENT TSSA1"/>
    <property type="match status" value="1"/>
</dbReference>
<dbReference type="OrthoDB" id="9771118at2"/>
<feature type="domain" description="ImpA N-terminal" evidence="1">
    <location>
        <begin position="11"/>
        <end position="132"/>
    </location>
</feature>
<dbReference type="InterPro" id="IPR010657">
    <property type="entry name" value="ImpA_N"/>
</dbReference>
<evidence type="ECO:0000313" key="3">
    <source>
        <dbReference type="Proteomes" id="UP000055854"/>
    </source>
</evidence>
<dbReference type="InterPro" id="IPR017740">
    <property type="entry name" value="TssA-like"/>
</dbReference>
<organism evidence="2 3">
    <name type="scientific">Xanthomonas campestris pv. translucens</name>
    <dbReference type="NCBI Taxonomy" id="343"/>
    <lineage>
        <taxon>Bacteria</taxon>
        <taxon>Pseudomonadati</taxon>
        <taxon>Pseudomonadota</taxon>
        <taxon>Gammaproteobacteria</taxon>
        <taxon>Lysobacterales</taxon>
        <taxon>Lysobacteraceae</taxon>
        <taxon>Xanthomonas</taxon>
        <taxon>Xanthomonas translucens group</taxon>
    </lineage>
</organism>
<gene>
    <name evidence="2" type="ORF">ATB53_13340</name>
</gene>
<dbReference type="AlphaFoldDB" id="A0A109HK76"/>
<dbReference type="Proteomes" id="UP000055854">
    <property type="component" value="Unassembled WGS sequence"/>
</dbReference>
<dbReference type="NCBIfam" id="TIGR03363">
    <property type="entry name" value="VI_chp_8"/>
    <property type="match status" value="1"/>
</dbReference>
<reference evidence="2 3" key="1">
    <citation type="submission" date="2015-11" db="EMBL/GenBank/DDBJ databases">
        <title>Long Read and Single Molecule DNA Sequencing Simplifies Genome Assembly and TAL Effector Gene Analysis of Xanthomonas translucens.</title>
        <authorList>
            <person name="Peng Z."/>
            <person name="Hu Y."/>
            <person name="Xie J."/>
            <person name="Potnis N."/>
            <person name="Akhunova A."/>
            <person name="Jones J."/>
            <person name="Liu Z."/>
            <person name="White F."/>
            <person name="Liu S."/>
        </authorList>
    </citation>
    <scope>NUCLEOTIDE SEQUENCE [LARGE SCALE GENOMIC DNA]</scope>
    <source>
        <strain evidence="2 3">B1</strain>
    </source>
</reference>
<accession>A0A109HK76</accession>
<protein>
    <submittedName>
        <fullName evidence="2">Type VI secretion system protein ImpA</fullName>
    </submittedName>
</protein>
<comment type="caution">
    <text evidence="2">The sequence shown here is derived from an EMBL/GenBank/DDBJ whole genome shotgun (WGS) entry which is preliminary data.</text>
</comment>
<dbReference type="EMBL" id="LNTA01000090">
    <property type="protein sequence ID" value="KWV14589.1"/>
    <property type="molecule type" value="Genomic_DNA"/>
</dbReference>
<name>A0A109HK76_XANCT</name>
<dbReference type="Pfam" id="PF06812">
    <property type="entry name" value="ImpA_N"/>
    <property type="match status" value="1"/>
</dbReference>
<proteinExistence type="predicted"/>
<dbReference type="PANTHER" id="PTHR37951">
    <property type="entry name" value="CYTOPLASMIC PROTEIN-RELATED"/>
    <property type="match status" value="1"/>
</dbReference>
<evidence type="ECO:0000259" key="1">
    <source>
        <dbReference type="Pfam" id="PF06812"/>
    </source>
</evidence>
<evidence type="ECO:0000313" key="2">
    <source>
        <dbReference type="EMBL" id="KWV14589.1"/>
    </source>
</evidence>
<sequence length="342" mass="37460">MTMTEEIERLLQPIDSAEPAGPNLEYDAQFQALEEVARPRPERALGAGVIASEQPPWRQVAEQATALLLRAKDLRVVTHLCTARLHLDGFAGWADGLTLLSQLLERYWDAVHPRLDADADPIERVNALASLVDHATLHTVRSTRLLQGLHPAHFSLRDLRLAQGVQREADGVDEERPGLGAIDTCLREIPLQALVDLDATLLRAEEALAAIIRLFTERTPGSGPALDPALRDVHELRAFLAAYLLERNASMEQSPADTASDGKRAVGVARAGNGAIERREDVMRALEQLCDYYARREPSSPVPLLLRRAQRLVGLDFAALLRDLAPGGIAELQVISGDPHDA</sequence>
<dbReference type="RefSeq" id="WP_003475643.1">
    <property type="nucleotide sequence ID" value="NZ_CP089999.1"/>
</dbReference>